<dbReference type="GO" id="GO:0005840">
    <property type="term" value="C:ribosome"/>
    <property type="evidence" value="ECO:0007669"/>
    <property type="project" value="UniProtKB-KW"/>
</dbReference>
<dbReference type="Proteomes" id="UP000076798">
    <property type="component" value="Unassembled WGS sequence"/>
</dbReference>
<keyword evidence="6" id="KW-1185">Reference proteome</keyword>
<proteinExistence type="predicted"/>
<comment type="subcellular location">
    <subcellularLocation>
        <location evidence="1">Mitochondrion</location>
    </subcellularLocation>
</comment>
<evidence type="ECO:0000256" key="2">
    <source>
        <dbReference type="ARBA" id="ARBA00022980"/>
    </source>
</evidence>
<dbReference type="GO" id="GO:1990904">
    <property type="term" value="C:ribonucleoprotein complex"/>
    <property type="evidence" value="ECO:0007669"/>
    <property type="project" value="UniProtKB-KW"/>
</dbReference>
<dbReference type="STRING" id="1314776.A0A166HM47"/>
<evidence type="ECO:0000256" key="3">
    <source>
        <dbReference type="ARBA" id="ARBA00023128"/>
    </source>
</evidence>
<keyword evidence="2" id="KW-0689">Ribosomal protein</keyword>
<accession>A0A166HM47</accession>
<dbReference type="GO" id="GO:0003735">
    <property type="term" value="F:structural constituent of ribosome"/>
    <property type="evidence" value="ECO:0007669"/>
    <property type="project" value="InterPro"/>
</dbReference>
<sequence>MPRKSSAIPGPSRLSQILKHLTTPPPPSLPSLQSLRLTYAVKNNHFGARHFAKEELPRIQYANPSLRISVDKKPIQSLKTEGAKLILGFHNKPEQTIDISSKESSTILEAILTSGAADHFTPTPQTVSSTLKTTLGGKKDRREIGTSGEEGRAVLTPKMKARRAWARSRELAAL</sequence>
<dbReference type="InterPro" id="IPR036249">
    <property type="entry name" value="Thioredoxin-like_sf"/>
</dbReference>
<name>A0A166HM47_9AGAM</name>
<gene>
    <name evidence="5" type="ORF">SISSUDRAFT_1058329</name>
</gene>
<protein>
    <submittedName>
        <fullName evidence="5">Uncharacterized protein</fullName>
    </submittedName>
</protein>
<dbReference type="AlphaFoldDB" id="A0A166HM47"/>
<evidence type="ECO:0000256" key="1">
    <source>
        <dbReference type="ARBA" id="ARBA00004173"/>
    </source>
</evidence>
<organism evidence="5 6">
    <name type="scientific">Sistotremastrum suecicum HHB10207 ss-3</name>
    <dbReference type="NCBI Taxonomy" id="1314776"/>
    <lineage>
        <taxon>Eukaryota</taxon>
        <taxon>Fungi</taxon>
        <taxon>Dikarya</taxon>
        <taxon>Basidiomycota</taxon>
        <taxon>Agaricomycotina</taxon>
        <taxon>Agaricomycetes</taxon>
        <taxon>Sistotremastrales</taxon>
        <taxon>Sistotremastraceae</taxon>
        <taxon>Sistotremastrum</taxon>
    </lineage>
</organism>
<dbReference type="GO" id="GO:0005739">
    <property type="term" value="C:mitochondrion"/>
    <property type="evidence" value="ECO:0007669"/>
    <property type="project" value="UniProtKB-SubCell"/>
</dbReference>
<dbReference type="InterPro" id="IPR040049">
    <property type="entry name" value="Ribosomal_mS25/mL61"/>
</dbReference>
<dbReference type="PANTHER" id="PTHR13274">
    <property type="entry name" value="MITOCHONDRIAL RIBOSOMAL PROTEIN S25"/>
    <property type="match status" value="1"/>
</dbReference>
<dbReference type="EMBL" id="KV428011">
    <property type="protein sequence ID" value="KZT42866.1"/>
    <property type="molecule type" value="Genomic_DNA"/>
</dbReference>
<dbReference type="SUPFAM" id="SSF52833">
    <property type="entry name" value="Thioredoxin-like"/>
    <property type="match status" value="1"/>
</dbReference>
<dbReference type="PANTHER" id="PTHR13274:SF2">
    <property type="entry name" value="SMALL RIBOSOMAL SUBUNIT PROTEIN MS25"/>
    <property type="match status" value="1"/>
</dbReference>
<keyword evidence="4" id="KW-0687">Ribonucleoprotein</keyword>
<evidence type="ECO:0000313" key="6">
    <source>
        <dbReference type="Proteomes" id="UP000076798"/>
    </source>
</evidence>
<dbReference type="OrthoDB" id="1696305at2759"/>
<evidence type="ECO:0000313" key="5">
    <source>
        <dbReference type="EMBL" id="KZT42866.1"/>
    </source>
</evidence>
<reference evidence="5 6" key="1">
    <citation type="journal article" date="2016" name="Mol. Biol. Evol.">
        <title>Comparative Genomics of Early-Diverging Mushroom-Forming Fungi Provides Insights into the Origins of Lignocellulose Decay Capabilities.</title>
        <authorList>
            <person name="Nagy L.G."/>
            <person name="Riley R."/>
            <person name="Tritt A."/>
            <person name="Adam C."/>
            <person name="Daum C."/>
            <person name="Floudas D."/>
            <person name="Sun H."/>
            <person name="Yadav J.S."/>
            <person name="Pangilinan J."/>
            <person name="Larsson K.H."/>
            <person name="Matsuura K."/>
            <person name="Barry K."/>
            <person name="Labutti K."/>
            <person name="Kuo R."/>
            <person name="Ohm R.A."/>
            <person name="Bhattacharya S.S."/>
            <person name="Shirouzu T."/>
            <person name="Yoshinaga Y."/>
            <person name="Martin F.M."/>
            <person name="Grigoriev I.V."/>
            <person name="Hibbett D.S."/>
        </authorList>
    </citation>
    <scope>NUCLEOTIDE SEQUENCE [LARGE SCALE GENOMIC DNA]</scope>
    <source>
        <strain evidence="5 6">HHB10207 ss-3</strain>
    </source>
</reference>
<keyword evidence="3" id="KW-0496">Mitochondrion</keyword>
<evidence type="ECO:0000256" key="4">
    <source>
        <dbReference type="ARBA" id="ARBA00023274"/>
    </source>
</evidence>